<organism evidence="2 3">
    <name type="scientific">Tulasnella calospora MUT 4182</name>
    <dbReference type="NCBI Taxonomy" id="1051891"/>
    <lineage>
        <taxon>Eukaryota</taxon>
        <taxon>Fungi</taxon>
        <taxon>Dikarya</taxon>
        <taxon>Basidiomycota</taxon>
        <taxon>Agaricomycotina</taxon>
        <taxon>Agaricomycetes</taxon>
        <taxon>Cantharellales</taxon>
        <taxon>Tulasnellaceae</taxon>
        <taxon>Tulasnella</taxon>
    </lineage>
</organism>
<proteinExistence type="predicted"/>
<dbReference type="Gene3D" id="1.20.1280.50">
    <property type="match status" value="1"/>
</dbReference>
<sequence>MAEIPPEILMSIFEWSQCHKDFLNFALVCRSWTEWAIDAGWRMCDVPLSEILAILDLAKEPRFDVNEYADWTKFVPISNKVTKVKCNFALPTGEAINLYKRRRQHAGDALFQNIWELIVNTGFTDFLTTSIVCSPSSPKSIRMHQGVLG</sequence>
<evidence type="ECO:0000313" key="3">
    <source>
        <dbReference type="Proteomes" id="UP000054248"/>
    </source>
</evidence>
<dbReference type="AlphaFoldDB" id="A0A0C3QU72"/>
<evidence type="ECO:0000313" key="2">
    <source>
        <dbReference type="EMBL" id="KIO31924.1"/>
    </source>
</evidence>
<feature type="domain" description="F-box" evidence="1">
    <location>
        <begin position="2"/>
        <end position="38"/>
    </location>
</feature>
<dbReference type="InterPro" id="IPR036047">
    <property type="entry name" value="F-box-like_dom_sf"/>
</dbReference>
<dbReference type="Proteomes" id="UP000054248">
    <property type="component" value="Unassembled WGS sequence"/>
</dbReference>
<gene>
    <name evidence="2" type="ORF">M407DRAFT_19181</name>
</gene>
<dbReference type="EMBL" id="KN822959">
    <property type="protein sequence ID" value="KIO31924.1"/>
    <property type="molecule type" value="Genomic_DNA"/>
</dbReference>
<accession>A0A0C3QU72</accession>
<reference evidence="3" key="2">
    <citation type="submission" date="2015-01" db="EMBL/GenBank/DDBJ databases">
        <title>Evolutionary Origins and Diversification of the Mycorrhizal Mutualists.</title>
        <authorList>
            <consortium name="DOE Joint Genome Institute"/>
            <consortium name="Mycorrhizal Genomics Consortium"/>
            <person name="Kohler A."/>
            <person name="Kuo A."/>
            <person name="Nagy L.G."/>
            <person name="Floudas D."/>
            <person name="Copeland A."/>
            <person name="Barry K.W."/>
            <person name="Cichocki N."/>
            <person name="Veneault-Fourrey C."/>
            <person name="LaButti K."/>
            <person name="Lindquist E.A."/>
            <person name="Lipzen A."/>
            <person name="Lundell T."/>
            <person name="Morin E."/>
            <person name="Murat C."/>
            <person name="Riley R."/>
            <person name="Ohm R."/>
            <person name="Sun H."/>
            <person name="Tunlid A."/>
            <person name="Henrissat B."/>
            <person name="Grigoriev I.V."/>
            <person name="Hibbett D.S."/>
            <person name="Martin F."/>
        </authorList>
    </citation>
    <scope>NUCLEOTIDE SEQUENCE [LARGE SCALE GENOMIC DNA]</scope>
    <source>
        <strain evidence="3">MUT 4182</strain>
    </source>
</reference>
<reference evidence="2 3" key="1">
    <citation type="submission" date="2014-04" db="EMBL/GenBank/DDBJ databases">
        <authorList>
            <consortium name="DOE Joint Genome Institute"/>
            <person name="Kuo A."/>
            <person name="Girlanda M."/>
            <person name="Perotto S."/>
            <person name="Kohler A."/>
            <person name="Nagy L.G."/>
            <person name="Floudas D."/>
            <person name="Copeland A."/>
            <person name="Barry K.W."/>
            <person name="Cichocki N."/>
            <person name="Veneault-Fourrey C."/>
            <person name="LaButti K."/>
            <person name="Lindquist E.A."/>
            <person name="Lipzen A."/>
            <person name="Lundell T."/>
            <person name="Morin E."/>
            <person name="Murat C."/>
            <person name="Sun H."/>
            <person name="Tunlid A."/>
            <person name="Henrissat B."/>
            <person name="Grigoriev I.V."/>
            <person name="Hibbett D.S."/>
            <person name="Martin F."/>
            <person name="Nordberg H.P."/>
            <person name="Cantor M.N."/>
            <person name="Hua S.X."/>
        </authorList>
    </citation>
    <scope>NUCLEOTIDE SEQUENCE [LARGE SCALE GENOMIC DNA]</scope>
    <source>
        <strain evidence="2 3">MUT 4182</strain>
    </source>
</reference>
<protein>
    <recommendedName>
        <fullName evidence="1">F-box domain-containing protein</fullName>
    </recommendedName>
</protein>
<dbReference type="CDD" id="cd09917">
    <property type="entry name" value="F-box_SF"/>
    <property type="match status" value="1"/>
</dbReference>
<evidence type="ECO:0000259" key="1">
    <source>
        <dbReference type="Pfam" id="PF12937"/>
    </source>
</evidence>
<dbReference type="InterPro" id="IPR001810">
    <property type="entry name" value="F-box_dom"/>
</dbReference>
<dbReference type="OrthoDB" id="3255541at2759"/>
<keyword evidence="3" id="KW-1185">Reference proteome</keyword>
<dbReference type="Pfam" id="PF12937">
    <property type="entry name" value="F-box-like"/>
    <property type="match status" value="1"/>
</dbReference>
<dbReference type="HOGENOM" id="CLU_1754194_0_0_1"/>
<name>A0A0C3QU72_9AGAM</name>
<feature type="non-terminal residue" evidence="2">
    <location>
        <position position="149"/>
    </location>
</feature>
<dbReference type="SUPFAM" id="SSF81383">
    <property type="entry name" value="F-box domain"/>
    <property type="match status" value="1"/>
</dbReference>